<dbReference type="PANTHER" id="PTHR13140:SF706">
    <property type="entry name" value="DILUTE CLASS UNCONVENTIONAL MYOSIN, ISOFORM C"/>
    <property type="match status" value="1"/>
</dbReference>
<evidence type="ECO:0000313" key="9">
    <source>
        <dbReference type="Proteomes" id="UP001420932"/>
    </source>
</evidence>
<feature type="domain" description="Myosin motor" evidence="7">
    <location>
        <begin position="24"/>
        <end position="101"/>
    </location>
</feature>
<organism evidence="8 9">
    <name type="scientific">Stephania yunnanensis</name>
    <dbReference type="NCBI Taxonomy" id="152371"/>
    <lineage>
        <taxon>Eukaryota</taxon>
        <taxon>Viridiplantae</taxon>
        <taxon>Streptophyta</taxon>
        <taxon>Embryophyta</taxon>
        <taxon>Tracheophyta</taxon>
        <taxon>Spermatophyta</taxon>
        <taxon>Magnoliopsida</taxon>
        <taxon>Ranunculales</taxon>
        <taxon>Menispermaceae</taxon>
        <taxon>Menispermoideae</taxon>
        <taxon>Cissampelideae</taxon>
        <taxon>Stephania</taxon>
    </lineage>
</organism>
<keyword evidence="1" id="KW-0547">Nucleotide-binding</keyword>
<dbReference type="Proteomes" id="UP001420932">
    <property type="component" value="Unassembled WGS sequence"/>
</dbReference>
<dbReference type="GO" id="GO:0016459">
    <property type="term" value="C:myosin complex"/>
    <property type="evidence" value="ECO:0007669"/>
    <property type="project" value="UniProtKB-KW"/>
</dbReference>
<dbReference type="GO" id="GO:0051015">
    <property type="term" value="F:actin filament binding"/>
    <property type="evidence" value="ECO:0007669"/>
    <property type="project" value="TreeGrafter"/>
</dbReference>
<reference evidence="8 9" key="1">
    <citation type="submission" date="2024-01" db="EMBL/GenBank/DDBJ databases">
        <title>Genome assemblies of Stephania.</title>
        <authorList>
            <person name="Yang L."/>
        </authorList>
    </citation>
    <scope>NUCLEOTIDE SEQUENCE [LARGE SCALE GENOMIC DNA]</scope>
    <source>
        <strain evidence="8">YNDBR</strain>
        <tissue evidence="8">Leaf</tissue>
    </source>
</reference>
<dbReference type="InterPro" id="IPR027417">
    <property type="entry name" value="P-loop_NTPase"/>
</dbReference>
<evidence type="ECO:0000256" key="6">
    <source>
        <dbReference type="PROSITE-ProRule" id="PRU00782"/>
    </source>
</evidence>
<evidence type="ECO:0000256" key="1">
    <source>
        <dbReference type="ARBA" id="ARBA00022741"/>
    </source>
</evidence>
<evidence type="ECO:0000259" key="7">
    <source>
        <dbReference type="PROSITE" id="PS51456"/>
    </source>
</evidence>
<dbReference type="EMBL" id="JBBNAF010000009">
    <property type="protein sequence ID" value="KAK9114326.1"/>
    <property type="molecule type" value="Genomic_DNA"/>
</dbReference>
<comment type="caution">
    <text evidence="8">The sequence shown here is derived from an EMBL/GenBank/DDBJ whole genome shotgun (WGS) entry which is preliminary data.</text>
</comment>
<proteinExistence type="inferred from homology"/>
<dbReference type="Gene3D" id="3.40.850.10">
    <property type="entry name" value="Kinesin motor domain"/>
    <property type="match status" value="1"/>
</dbReference>
<dbReference type="InterPro" id="IPR036961">
    <property type="entry name" value="Kinesin_motor_dom_sf"/>
</dbReference>
<comment type="similarity">
    <text evidence="6">Belongs to the TRAFAC class myosin-kinesin ATPase superfamily. Myosin family.</text>
</comment>
<evidence type="ECO:0000256" key="2">
    <source>
        <dbReference type="ARBA" id="ARBA00022840"/>
    </source>
</evidence>
<comment type="caution">
    <text evidence="6">Lacks conserved residue(s) required for the propagation of feature annotation.</text>
</comment>
<dbReference type="GO" id="GO:0007015">
    <property type="term" value="P:actin filament organization"/>
    <property type="evidence" value="ECO:0007669"/>
    <property type="project" value="TreeGrafter"/>
</dbReference>
<sequence>MLSYGKVLTMPKGTILPVNPNILEDTDDLVQSSFLNEPSVLHNLCCRYSQSKSYTKAGPVLLAMNPFKGAEVRGNELVSGCGKKPEFLLASIIGLKMPSLP</sequence>
<gene>
    <name evidence="8" type="ORF">Syun_021123</name>
</gene>
<dbReference type="SUPFAM" id="SSF52540">
    <property type="entry name" value="P-loop containing nucleoside triphosphate hydrolases"/>
    <property type="match status" value="1"/>
</dbReference>
<evidence type="ECO:0000256" key="5">
    <source>
        <dbReference type="ARBA" id="ARBA00023203"/>
    </source>
</evidence>
<dbReference type="PROSITE" id="PS51456">
    <property type="entry name" value="MYOSIN_MOTOR"/>
    <property type="match status" value="1"/>
</dbReference>
<evidence type="ECO:0000256" key="4">
    <source>
        <dbReference type="ARBA" id="ARBA00023175"/>
    </source>
</evidence>
<dbReference type="AlphaFoldDB" id="A0AAP0NS16"/>
<dbReference type="InterPro" id="IPR001609">
    <property type="entry name" value="Myosin_head_motor_dom-like"/>
</dbReference>
<evidence type="ECO:0000256" key="3">
    <source>
        <dbReference type="ARBA" id="ARBA00023123"/>
    </source>
</evidence>
<keyword evidence="5 6" id="KW-0009">Actin-binding</keyword>
<keyword evidence="2" id="KW-0067">ATP-binding</keyword>
<name>A0AAP0NS16_9MAGN</name>
<dbReference type="GO" id="GO:0000146">
    <property type="term" value="F:microfilament motor activity"/>
    <property type="evidence" value="ECO:0007669"/>
    <property type="project" value="TreeGrafter"/>
</dbReference>
<dbReference type="PANTHER" id="PTHR13140">
    <property type="entry name" value="MYOSIN"/>
    <property type="match status" value="1"/>
</dbReference>
<dbReference type="GO" id="GO:0005737">
    <property type="term" value="C:cytoplasm"/>
    <property type="evidence" value="ECO:0007669"/>
    <property type="project" value="TreeGrafter"/>
</dbReference>
<dbReference type="Pfam" id="PF00063">
    <property type="entry name" value="Myosin_head"/>
    <property type="match status" value="1"/>
</dbReference>
<dbReference type="GO" id="GO:0005524">
    <property type="term" value="F:ATP binding"/>
    <property type="evidence" value="ECO:0007669"/>
    <property type="project" value="UniProtKB-KW"/>
</dbReference>
<keyword evidence="9" id="KW-1185">Reference proteome</keyword>
<dbReference type="GO" id="GO:0016020">
    <property type="term" value="C:membrane"/>
    <property type="evidence" value="ECO:0007669"/>
    <property type="project" value="TreeGrafter"/>
</dbReference>
<keyword evidence="3 6" id="KW-0518">Myosin</keyword>
<protein>
    <recommendedName>
        <fullName evidence="7">Myosin motor domain-containing protein</fullName>
    </recommendedName>
</protein>
<accession>A0AAP0NS16</accession>
<evidence type="ECO:0000313" key="8">
    <source>
        <dbReference type="EMBL" id="KAK9114326.1"/>
    </source>
</evidence>
<keyword evidence="4" id="KW-0505">Motor protein</keyword>